<reference evidence="1" key="1">
    <citation type="submission" date="2021-06" db="EMBL/GenBank/DDBJ databases">
        <authorList>
            <person name="Kallberg Y."/>
            <person name="Tangrot J."/>
            <person name="Rosling A."/>
        </authorList>
    </citation>
    <scope>NUCLEOTIDE SEQUENCE</scope>
    <source>
        <strain evidence="1">87-6 pot B 2015</strain>
    </source>
</reference>
<evidence type="ECO:0000313" key="2">
    <source>
        <dbReference type="Proteomes" id="UP000789375"/>
    </source>
</evidence>
<sequence length="119" mass="13652">MLGAFEKNDAHMTVRIILFTKKVDGKKVLEPLADIFNQQDSLVSVSVAGKKRSIGQWHLEQVFDDGDYHHFYRDLTIKKHDSLHPEALLELLAITSISKLNGHFEQVFKHAERLCPQEV</sequence>
<protein>
    <submittedName>
        <fullName evidence="1">14370_t:CDS:1</fullName>
    </submittedName>
</protein>
<comment type="caution">
    <text evidence="1">The sequence shown here is derived from an EMBL/GenBank/DDBJ whole genome shotgun (WGS) entry which is preliminary data.</text>
</comment>
<evidence type="ECO:0000313" key="1">
    <source>
        <dbReference type="EMBL" id="CAG8528804.1"/>
    </source>
</evidence>
<dbReference type="AlphaFoldDB" id="A0A9N9ADW6"/>
<organism evidence="1 2">
    <name type="scientific">Funneliformis mosseae</name>
    <name type="common">Endomycorrhizal fungus</name>
    <name type="synonym">Glomus mosseae</name>
    <dbReference type="NCBI Taxonomy" id="27381"/>
    <lineage>
        <taxon>Eukaryota</taxon>
        <taxon>Fungi</taxon>
        <taxon>Fungi incertae sedis</taxon>
        <taxon>Mucoromycota</taxon>
        <taxon>Glomeromycotina</taxon>
        <taxon>Glomeromycetes</taxon>
        <taxon>Glomerales</taxon>
        <taxon>Glomeraceae</taxon>
        <taxon>Funneliformis</taxon>
    </lineage>
</organism>
<dbReference type="EMBL" id="CAJVPP010001019">
    <property type="protein sequence ID" value="CAG8528804.1"/>
    <property type="molecule type" value="Genomic_DNA"/>
</dbReference>
<keyword evidence="2" id="KW-1185">Reference proteome</keyword>
<dbReference type="Proteomes" id="UP000789375">
    <property type="component" value="Unassembled WGS sequence"/>
</dbReference>
<proteinExistence type="predicted"/>
<accession>A0A9N9ADW6</accession>
<name>A0A9N9ADW6_FUNMO</name>
<gene>
    <name evidence="1" type="ORF">FMOSSE_LOCUS5404</name>
</gene>